<organism evidence="8 9">
    <name type="scientific">Wickerhamomyces anomalus (strain ATCC 58044 / CBS 1984 / NCYC 433 / NRRL Y-366-8)</name>
    <name type="common">Yeast</name>
    <name type="synonym">Hansenula anomala</name>
    <dbReference type="NCBI Taxonomy" id="683960"/>
    <lineage>
        <taxon>Eukaryota</taxon>
        <taxon>Fungi</taxon>
        <taxon>Dikarya</taxon>
        <taxon>Ascomycota</taxon>
        <taxon>Saccharomycotina</taxon>
        <taxon>Saccharomycetes</taxon>
        <taxon>Phaffomycetales</taxon>
        <taxon>Wickerhamomycetaceae</taxon>
        <taxon>Wickerhamomyces</taxon>
    </lineage>
</organism>
<sequence length="241" mass="28006">MEDIHHKLPSKLDEFIQSQKNQPVEDRKFPDGRIKLNPFERSALFLISGVSAFLHPEVGRNINNFGEVSSFEFILRDLRDAMLSTESGRKILKERPLMNSSTLDPKWLETLPENTLGYQYFKFTQDGDERAPVKLIQDEELAYVFLRYRQIHDIVHILTKSKIDLAGELPVKAFEFGNTGLPMTGLACFAYFKLSPKRKSKTHMVDSFLNGLQATPFITVRWEDWMEKDVDWIRKELKVLP</sequence>
<comment type="catalytic activity">
    <reaction evidence="7">
        <text>a 4-hydroxy-3-methoxy-5-(all-trans-polyprenyl)benzoate + H(+) = a 2-methoxy-6-(all-trans-polyprenyl)phenol + CO2</text>
        <dbReference type="Rhea" id="RHEA:81179"/>
        <dbReference type="Rhea" id="RHEA-COMP:9551"/>
        <dbReference type="Rhea" id="RHEA-COMP:10931"/>
        <dbReference type="ChEBI" id="CHEBI:15378"/>
        <dbReference type="ChEBI" id="CHEBI:16526"/>
        <dbReference type="ChEBI" id="CHEBI:62731"/>
        <dbReference type="ChEBI" id="CHEBI:84443"/>
        <dbReference type="EC" id="4.1.1.130"/>
    </reaction>
</comment>
<comment type="similarity">
    <text evidence="7">Belongs to the COQ4 family.</text>
</comment>
<evidence type="ECO:0000256" key="7">
    <source>
        <dbReference type="HAMAP-Rule" id="MF_03111"/>
    </source>
</evidence>
<feature type="binding site" evidence="7">
    <location>
        <position position="156"/>
    </location>
    <ligand>
        <name>Zn(2+)</name>
        <dbReference type="ChEBI" id="CHEBI:29105"/>
    </ligand>
</feature>
<dbReference type="UniPathway" id="UPA00232"/>
<keyword evidence="7" id="KW-0479">Metal-binding</keyword>
<keyword evidence="5 7" id="KW-0456">Lyase</keyword>
<dbReference type="GO" id="GO:0120539">
    <property type="term" value="F:4-hydroxy-3-methoxy-5-polyprenylbenzoate decarboxylase activity"/>
    <property type="evidence" value="ECO:0007669"/>
    <property type="project" value="UniProtKB-EC"/>
</dbReference>
<keyword evidence="2 7" id="KW-0999">Mitochondrion inner membrane</keyword>
<evidence type="ECO:0000256" key="1">
    <source>
        <dbReference type="ARBA" id="ARBA00022688"/>
    </source>
</evidence>
<comment type="subcellular location">
    <subcellularLocation>
        <location evidence="7">Mitochondrion inner membrane</location>
        <topology evidence="7">Peripheral membrane protein</topology>
        <orientation evidence="7">Matrix side</orientation>
    </subcellularLocation>
</comment>
<keyword evidence="7" id="KW-0862">Zinc</keyword>
<protein>
    <recommendedName>
        <fullName evidence="6">4-hydroxy-3-methoxy-5-polyprenylbenzoate decarboxylase</fullName>
    </recommendedName>
</protein>
<dbReference type="PANTHER" id="PTHR12922">
    <property type="entry name" value="UBIQUINONE BIOSYNTHESIS PROTEIN"/>
    <property type="match status" value="1"/>
</dbReference>
<comment type="pathway">
    <text evidence="7">Cofactor biosynthesis; ubiquinone biosynthesis.</text>
</comment>
<evidence type="ECO:0000313" key="8">
    <source>
        <dbReference type="EMBL" id="ODQ60655.1"/>
    </source>
</evidence>
<name>A0A1E3P5E0_WICAA</name>
<dbReference type="OrthoDB" id="4249at2759"/>
<dbReference type="InterPro" id="IPR027540">
    <property type="entry name" value="Coq4_euk"/>
</dbReference>
<dbReference type="GO" id="GO:0008270">
    <property type="term" value="F:zinc ion binding"/>
    <property type="evidence" value="ECO:0007669"/>
    <property type="project" value="UniProtKB-UniRule"/>
</dbReference>
<dbReference type="Proteomes" id="UP000094112">
    <property type="component" value="Unassembled WGS sequence"/>
</dbReference>
<keyword evidence="3 7" id="KW-0496">Mitochondrion</keyword>
<dbReference type="EMBL" id="KV454209">
    <property type="protein sequence ID" value="ODQ60655.1"/>
    <property type="molecule type" value="Genomic_DNA"/>
</dbReference>
<evidence type="ECO:0000256" key="3">
    <source>
        <dbReference type="ARBA" id="ARBA00023128"/>
    </source>
</evidence>
<dbReference type="AlphaFoldDB" id="A0A1E3P5E0"/>
<dbReference type="Pfam" id="PF05019">
    <property type="entry name" value="Coq4"/>
    <property type="match status" value="1"/>
</dbReference>
<dbReference type="GO" id="GO:0031314">
    <property type="term" value="C:extrinsic component of mitochondrial inner membrane"/>
    <property type="evidence" value="ECO:0007669"/>
    <property type="project" value="UniProtKB-UniRule"/>
</dbReference>
<evidence type="ECO:0000256" key="5">
    <source>
        <dbReference type="ARBA" id="ARBA00023239"/>
    </source>
</evidence>
<evidence type="ECO:0000313" key="9">
    <source>
        <dbReference type="Proteomes" id="UP000094112"/>
    </source>
</evidence>
<dbReference type="InterPro" id="IPR007715">
    <property type="entry name" value="Coq4"/>
</dbReference>
<comment type="function">
    <text evidence="7">Lyase that catalyzes the C1-decarboxylation of 4-hydroxy-3-methoxy-5-(all-trans-polyprenyl)benzoic acid into 2-methoxy-6-(all-trans-polyprenyl)phenol during ubiquinone biosynthesis.</text>
</comment>
<feature type="binding site" evidence="7">
    <location>
        <position position="152"/>
    </location>
    <ligand>
        <name>Zn(2+)</name>
        <dbReference type="ChEBI" id="CHEBI:29105"/>
    </ligand>
</feature>
<reference evidence="8 9" key="1">
    <citation type="journal article" date="2016" name="Proc. Natl. Acad. Sci. U.S.A.">
        <title>Comparative genomics of biotechnologically important yeasts.</title>
        <authorList>
            <person name="Riley R."/>
            <person name="Haridas S."/>
            <person name="Wolfe K.H."/>
            <person name="Lopes M.R."/>
            <person name="Hittinger C.T."/>
            <person name="Goeker M."/>
            <person name="Salamov A.A."/>
            <person name="Wisecaver J.H."/>
            <person name="Long T.M."/>
            <person name="Calvey C.H."/>
            <person name="Aerts A.L."/>
            <person name="Barry K.W."/>
            <person name="Choi C."/>
            <person name="Clum A."/>
            <person name="Coughlan A.Y."/>
            <person name="Deshpande S."/>
            <person name="Douglass A.P."/>
            <person name="Hanson S.J."/>
            <person name="Klenk H.-P."/>
            <person name="LaButti K.M."/>
            <person name="Lapidus A."/>
            <person name="Lindquist E.A."/>
            <person name="Lipzen A.M."/>
            <person name="Meier-Kolthoff J.P."/>
            <person name="Ohm R.A."/>
            <person name="Otillar R.P."/>
            <person name="Pangilinan J.L."/>
            <person name="Peng Y."/>
            <person name="Rokas A."/>
            <person name="Rosa C.A."/>
            <person name="Scheuner C."/>
            <person name="Sibirny A.A."/>
            <person name="Slot J.C."/>
            <person name="Stielow J.B."/>
            <person name="Sun H."/>
            <person name="Kurtzman C.P."/>
            <person name="Blackwell M."/>
            <person name="Grigoriev I.V."/>
            <person name="Jeffries T.W."/>
        </authorList>
    </citation>
    <scope>NUCLEOTIDE SEQUENCE [LARGE SCALE GENOMIC DNA]</scope>
    <source>
        <strain evidence="9">ATCC 58044 / CBS 1984 / NCYC 433 / NRRL Y-366-8</strain>
    </source>
</reference>
<feature type="binding site" evidence="7">
    <location>
        <position position="168"/>
    </location>
    <ligand>
        <name>Zn(2+)</name>
        <dbReference type="ChEBI" id="CHEBI:29105"/>
    </ligand>
</feature>
<dbReference type="PANTHER" id="PTHR12922:SF7">
    <property type="entry name" value="UBIQUINONE BIOSYNTHESIS PROTEIN COQ4 HOMOLOG, MITOCHONDRIAL"/>
    <property type="match status" value="1"/>
</dbReference>
<keyword evidence="9" id="KW-1185">Reference proteome</keyword>
<feature type="binding site" evidence="7">
    <location>
        <position position="153"/>
    </location>
    <ligand>
        <name>Zn(2+)</name>
        <dbReference type="ChEBI" id="CHEBI:29105"/>
    </ligand>
</feature>
<dbReference type="RefSeq" id="XP_019039862.1">
    <property type="nucleotide sequence ID" value="XM_019181403.1"/>
</dbReference>
<comment type="subunit">
    <text evidence="7">Component of a multi-subunit COQ enzyme complex, composed of at least COQ3, COQ4, COQ5, COQ6, COQ7 and COQ9.</text>
</comment>
<gene>
    <name evidence="7" type="primary">COQ4</name>
    <name evidence="8" type="ORF">WICANDRAFT_27712</name>
</gene>
<proteinExistence type="inferred from homology"/>
<evidence type="ECO:0000256" key="2">
    <source>
        <dbReference type="ARBA" id="ARBA00022792"/>
    </source>
</evidence>
<dbReference type="GeneID" id="30198649"/>
<dbReference type="STRING" id="683960.A0A1E3P5E0"/>
<keyword evidence="1 7" id="KW-0831">Ubiquinone biosynthesis</keyword>
<dbReference type="HAMAP" id="MF_03111">
    <property type="entry name" value="Coq4"/>
    <property type="match status" value="1"/>
</dbReference>
<evidence type="ECO:0000256" key="6">
    <source>
        <dbReference type="ARBA" id="ARBA00081568"/>
    </source>
</evidence>
<accession>A0A1E3P5E0</accession>
<comment type="cofactor">
    <cofactor evidence="7">
        <name>Zn(2+)</name>
        <dbReference type="ChEBI" id="CHEBI:29105"/>
    </cofactor>
</comment>
<evidence type="ECO:0000256" key="4">
    <source>
        <dbReference type="ARBA" id="ARBA00023136"/>
    </source>
</evidence>
<keyword evidence="4 7" id="KW-0472">Membrane</keyword>